<dbReference type="eggNOG" id="COG0456">
    <property type="taxonomic scope" value="Bacteria"/>
</dbReference>
<evidence type="ECO:0000313" key="3">
    <source>
        <dbReference type="Proteomes" id="UP000000268"/>
    </source>
</evidence>
<evidence type="ECO:0000313" key="2">
    <source>
        <dbReference type="EMBL" id="ABW29568.1"/>
    </source>
</evidence>
<organism evidence="2 3">
    <name type="scientific">Acaryochloris marina (strain MBIC 11017)</name>
    <dbReference type="NCBI Taxonomy" id="329726"/>
    <lineage>
        <taxon>Bacteria</taxon>
        <taxon>Bacillati</taxon>
        <taxon>Cyanobacteriota</taxon>
        <taxon>Cyanophyceae</taxon>
        <taxon>Acaryochloridales</taxon>
        <taxon>Acaryochloridaceae</taxon>
        <taxon>Acaryochloris</taxon>
    </lineage>
</organism>
<sequence length="139" mass="16188">MAIQIATTDDQIRACYPVMVQLRAHLTLHDFVTQVQSQMQSRYQLAYASNSECVCSVAGFRISESLSWGRFLYVDDLITDAQMRSQHYGHQLLDWLVQYARQQDCAQLHLDSGLQRVDAHRFYQREGLQINSYHFSLKL</sequence>
<keyword evidence="3" id="KW-1185">Reference proteome</keyword>
<dbReference type="EMBL" id="CP000828">
    <property type="protein sequence ID" value="ABW29568.1"/>
    <property type="molecule type" value="Genomic_DNA"/>
</dbReference>
<dbReference type="STRING" id="329726.AM1_4594"/>
<dbReference type="PROSITE" id="PS51186">
    <property type="entry name" value="GNAT"/>
    <property type="match status" value="1"/>
</dbReference>
<dbReference type="RefSeq" id="WP_012164872.1">
    <property type="nucleotide sequence ID" value="NC_009925.1"/>
</dbReference>
<reference evidence="2 3" key="1">
    <citation type="journal article" date="2008" name="Proc. Natl. Acad. Sci. U.S.A.">
        <title>Niche adaptation and genome expansion in the chlorophyll d-producing cyanobacterium Acaryochloris marina.</title>
        <authorList>
            <person name="Swingley W.D."/>
            <person name="Chen M."/>
            <person name="Cheung P.C."/>
            <person name="Conrad A.L."/>
            <person name="Dejesa L.C."/>
            <person name="Hao J."/>
            <person name="Honchak B.M."/>
            <person name="Karbach L.E."/>
            <person name="Kurdoglu A."/>
            <person name="Lahiri S."/>
            <person name="Mastrian S.D."/>
            <person name="Miyashita H."/>
            <person name="Page L."/>
            <person name="Ramakrishna P."/>
            <person name="Satoh S."/>
            <person name="Sattley W.M."/>
            <person name="Shimada Y."/>
            <person name="Taylor H.L."/>
            <person name="Tomo T."/>
            <person name="Tsuchiya T."/>
            <person name="Wang Z.T."/>
            <person name="Raymond J."/>
            <person name="Mimuro M."/>
            <person name="Blankenship R.E."/>
            <person name="Touchman J.W."/>
        </authorList>
    </citation>
    <scope>NUCLEOTIDE SEQUENCE [LARGE SCALE GENOMIC DNA]</scope>
    <source>
        <strain evidence="3">MBIC 11017</strain>
    </source>
</reference>
<dbReference type="Proteomes" id="UP000000268">
    <property type="component" value="Chromosome"/>
</dbReference>
<dbReference type="KEGG" id="amr:AM1_4594"/>
<dbReference type="HOGENOM" id="CLU_013985_34_2_3"/>
<dbReference type="Gene3D" id="3.40.630.30">
    <property type="match status" value="1"/>
</dbReference>
<feature type="domain" description="N-acetyltransferase" evidence="1">
    <location>
        <begin position="1"/>
        <end position="139"/>
    </location>
</feature>
<dbReference type="InterPro" id="IPR016181">
    <property type="entry name" value="Acyl_CoA_acyltransferase"/>
</dbReference>
<evidence type="ECO:0000259" key="1">
    <source>
        <dbReference type="PROSITE" id="PS51186"/>
    </source>
</evidence>
<dbReference type="AlphaFoldDB" id="B0BZC4"/>
<proteinExistence type="predicted"/>
<dbReference type="CDD" id="cd04301">
    <property type="entry name" value="NAT_SF"/>
    <property type="match status" value="1"/>
</dbReference>
<dbReference type="SUPFAM" id="SSF55729">
    <property type="entry name" value="Acyl-CoA N-acyltransferases (Nat)"/>
    <property type="match status" value="1"/>
</dbReference>
<dbReference type="GO" id="GO:0016747">
    <property type="term" value="F:acyltransferase activity, transferring groups other than amino-acyl groups"/>
    <property type="evidence" value="ECO:0007669"/>
    <property type="project" value="InterPro"/>
</dbReference>
<protein>
    <submittedName>
        <fullName evidence="2">Acetyltransferase, gnat family</fullName>
    </submittedName>
</protein>
<gene>
    <name evidence="2" type="ordered locus">AM1_4594</name>
</gene>
<dbReference type="InterPro" id="IPR000182">
    <property type="entry name" value="GNAT_dom"/>
</dbReference>
<keyword evidence="2" id="KW-0808">Transferase</keyword>
<accession>B0BZC4</accession>
<dbReference type="Pfam" id="PF00583">
    <property type="entry name" value="Acetyltransf_1"/>
    <property type="match status" value="1"/>
</dbReference>
<name>B0BZC4_ACAM1</name>